<feature type="binding site" evidence="7">
    <location>
        <position position="71"/>
    </location>
    <ligand>
        <name>Mg(2+)</name>
        <dbReference type="ChEBI" id="CHEBI:18420"/>
        <label>1</label>
    </ligand>
</feature>
<feature type="binding site" evidence="7">
    <location>
        <position position="140"/>
    </location>
    <ligand>
        <name>substrate</name>
    </ligand>
</feature>
<feature type="binding site" evidence="7">
    <location>
        <position position="56"/>
    </location>
    <ligand>
        <name>substrate</name>
    </ligand>
</feature>
<gene>
    <name evidence="7" type="primary">ppa</name>
    <name evidence="8" type="ORF">HGMM_F01E02C22</name>
</gene>
<comment type="subcellular location">
    <subcellularLocation>
        <location evidence="7">Cytoplasm</location>
    </subcellularLocation>
</comment>
<evidence type="ECO:0000256" key="7">
    <source>
        <dbReference type="HAMAP-Rule" id="MF_00209"/>
    </source>
</evidence>
<comment type="cofactor">
    <cofactor evidence="1 7">
        <name>Mg(2+)</name>
        <dbReference type="ChEBI" id="CHEBI:18420"/>
    </cofactor>
</comment>
<dbReference type="CDD" id="cd00412">
    <property type="entry name" value="pyrophosphatase"/>
    <property type="match status" value="1"/>
</dbReference>
<dbReference type="InterPro" id="IPR036649">
    <property type="entry name" value="Pyrophosphatase_sf"/>
</dbReference>
<comment type="subunit">
    <text evidence="7">Homohexamer.</text>
</comment>
<dbReference type="Gene3D" id="3.90.80.10">
    <property type="entry name" value="Inorganic pyrophosphatase"/>
    <property type="match status" value="1"/>
</dbReference>
<dbReference type="SUPFAM" id="SSF50324">
    <property type="entry name" value="Inorganic pyrophosphatase"/>
    <property type="match status" value="1"/>
</dbReference>
<evidence type="ECO:0000256" key="4">
    <source>
        <dbReference type="ARBA" id="ARBA00022801"/>
    </source>
</evidence>
<dbReference type="GO" id="GO:0004427">
    <property type="term" value="F:inorganic diphosphate phosphatase activity"/>
    <property type="evidence" value="ECO:0007669"/>
    <property type="project" value="UniProtKB-UniRule"/>
</dbReference>
<feature type="binding site" evidence="7">
    <location>
        <position position="66"/>
    </location>
    <ligand>
        <name>Mg(2+)</name>
        <dbReference type="ChEBI" id="CHEBI:18420"/>
        <label>1</label>
    </ligand>
</feature>
<dbReference type="PROSITE" id="PS00387">
    <property type="entry name" value="PPASE"/>
    <property type="match status" value="1"/>
</dbReference>
<dbReference type="EMBL" id="AP011629">
    <property type="protein sequence ID" value="BAL52479.1"/>
    <property type="molecule type" value="Genomic_DNA"/>
</dbReference>
<protein>
    <recommendedName>
        <fullName evidence="7">Inorganic pyrophosphatase</fullName>
        <ecNumber evidence="7">3.6.1.1</ecNumber>
    </recommendedName>
    <alternativeName>
        <fullName evidence="7">Pyrophosphate phospho-hydrolase</fullName>
        <shortName evidence="7">PPase</shortName>
    </alternativeName>
</protein>
<dbReference type="InterPro" id="IPR008162">
    <property type="entry name" value="Pyrophosphatase"/>
</dbReference>
<dbReference type="PANTHER" id="PTHR10286">
    <property type="entry name" value="INORGANIC PYROPHOSPHATASE"/>
    <property type="match status" value="1"/>
</dbReference>
<evidence type="ECO:0000256" key="6">
    <source>
        <dbReference type="ARBA" id="ARBA00047820"/>
    </source>
</evidence>
<dbReference type="HAMAP" id="MF_00209">
    <property type="entry name" value="Inorganic_PPase"/>
    <property type="match status" value="1"/>
</dbReference>
<feature type="binding site" evidence="7">
    <location>
        <position position="103"/>
    </location>
    <ligand>
        <name>Mg(2+)</name>
        <dbReference type="ChEBI" id="CHEBI:18420"/>
        <label>1</label>
    </ligand>
</feature>
<evidence type="ECO:0000256" key="2">
    <source>
        <dbReference type="ARBA" id="ARBA00022490"/>
    </source>
</evidence>
<evidence type="ECO:0000256" key="3">
    <source>
        <dbReference type="ARBA" id="ARBA00022723"/>
    </source>
</evidence>
<organism evidence="8">
    <name type="scientific">uncultured Acetothermia bacterium</name>
    <dbReference type="NCBI Taxonomy" id="236499"/>
    <lineage>
        <taxon>Bacteria</taxon>
        <taxon>Candidatus Bipolaricaulota</taxon>
        <taxon>environmental samples</taxon>
    </lineage>
</organism>
<comment type="catalytic activity">
    <reaction evidence="6 7">
        <text>diphosphate + H2O = 2 phosphate + H(+)</text>
        <dbReference type="Rhea" id="RHEA:24576"/>
        <dbReference type="ChEBI" id="CHEBI:15377"/>
        <dbReference type="ChEBI" id="CHEBI:15378"/>
        <dbReference type="ChEBI" id="CHEBI:33019"/>
        <dbReference type="ChEBI" id="CHEBI:43474"/>
        <dbReference type="EC" id="3.6.1.1"/>
    </reaction>
</comment>
<evidence type="ECO:0000313" key="8">
    <source>
        <dbReference type="EMBL" id="BAL52479.1"/>
    </source>
</evidence>
<reference evidence="8" key="2">
    <citation type="journal article" date="2012" name="PLoS ONE">
        <title>A Deeply Branching Thermophilic Bacterium with an Ancient Acetyl-CoA Pathway Dominates a Subsurface Ecosystem.</title>
        <authorList>
            <person name="Takami H."/>
            <person name="Noguchi H."/>
            <person name="Takaki Y."/>
            <person name="Uchiyama I."/>
            <person name="Toyoda A."/>
            <person name="Nishi S."/>
            <person name="Chee G.-J."/>
            <person name="Arai W."/>
            <person name="Nunoura T."/>
            <person name="Itoh T."/>
            <person name="Hattori M."/>
            <person name="Takai K."/>
        </authorList>
    </citation>
    <scope>NUCLEOTIDE SEQUENCE</scope>
</reference>
<keyword evidence="5 7" id="KW-0460">Magnesium</keyword>
<sequence>MNPWHDLPAGPHIPEIVHAFIEIPKGSRNKYEFSKNLGVLKVDRVLYSSLHYPGDYGFIPQTFCDDGDPLDILVMLNEPTFSGCLIEARPIGVFRMLDRDVPDAKILAVPARDPIFAGYHALGDIPQHFLKEVEHFFQVYKDLEGIRVKPIGWEDAPAAQSEIKRAVALYRERFGAPAS</sequence>
<evidence type="ECO:0000256" key="5">
    <source>
        <dbReference type="ARBA" id="ARBA00022842"/>
    </source>
</evidence>
<dbReference type="FunFam" id="3.90.80.10:FF:000003">
    <property type="entry name" value="Inorganic pyrophosphatase"/>
    <property type="match status" value="1"/>
</dbReference>
<feature type="binding site" evidence="7">
    <location>
        <position position="71"/>
    </location>
    <ligand>
        <name>Mg(2+)</name>
        <dbReference type="ChEBI" id="CHEBI:18420"/>
        <label>2</label>
    </ligand>
</feature>
<dbReference type="EC" id="3.6.1.1" evidence="7"/>
<feature type="binding site" evidence="7">
    <location>
        <position position="30"/>
    </location>
    <ligand>
        <name>substrate</name>
    </ligand>
</feature>
<comment type="similarity">
    <text evidence="7">Belongs to the PPase family.</text>
</comment>
<dbReference type="GO" id="GO:0000287">
    <property type="term" value="F:magnesium ion binding"/>
    <property type="evidence" value="ECO:0007669"/>
    <property type="project" value="UniProtKB-UniRule"/>
</dbReference>
<proteinExistence type="inferred from homology"/>
<keyword evidence="3 7" id="KW-0479">Metal-binding</keyword>
<keyword evidence="2 7" id="KW-0963">Cytoplasm</keyword>
<accession>H5S8J3</accession>
<reference evidence="8" key="1">
    <citation type="journal article" date="2005" name="Environ. Microbiol.">
        <title>Genetic and functional properties of uncultivated thermophilic crenarchaeotes from a subsurface gold mine as revealed by analysis of genome fragments.</title>
        <authorList>
            <person name="Nunoura T."/>
            <person name="Hirayama H."/>
            <person name="Takami H."/>
            <person name="Oida H."/>
            <person name="Nishi S."/>
            <person name="Shimamura S."/>
            <person name="Suzuki Y."/>
            <person name="Inagaki F."/>
            <person name="Takai K."/>
            <person name="Nealson K.H."/>
            <person name="Horikoshi K."/>
        </authorList>
    </citation>
    <scope>NUCLEOTIDE SEQUENCE</scope>
</reference>
<name>H5S8J3_9BACT</name>
<dbReference type="GO" id="GO:0005737">
    <property type="term" value="C:cytoplasm"/>
    <property type="evidence" value="ECO:0007669"/>
    <property type="project" value="UniProtKB-SubCell"/>
</dbReference>
<dbReference type="GO" id="GO:0006796">
    <property type="term" value="P:phosphate-containing compound metabolic process"/>
    <property type="evidence" value="ECO:0007669"/>
    <property type="project" value="InterPro"/>
</dbReference>
<dbReference type="AlphaFoldDB" id="H5S8J3"/>
<keyword evidence="4 7" id="KW-0378">Hydrolase</keyword>
<dbReference type="Pfam" id="PF00719">
    <property type="entry name" value="Pyrophosphatase"/>
    <property type="match status" value="1"/>
</dbReference>
<feature type="binding site" evidence="7">
    <location>
        <position position="44"/>
    </location>
    <ligand>
        <name>substrate</name>
    </ligand>
</feature>
<comment type="function">
    <text evidence="7">Catalyzes the hydrolysis of inorganic pyrophosphate (PPi) forming two phosphate ions.</text>
</comment>
<evidence type="ECO:0000256" key="1">
    <source>
        <dbReference type="ARBA" id="ARBA00001946"/>
    </source>
</evidence>